<evidence type="ECO:0000313" key="1">
    <source>
        <dbReference type="EMBL" id="AAT41990.1"/>
    </source>
</evidence>
<dbReference type="EMBL" id="AY548463">
    <property type="protein sequence ID" value="AAT41990.1"/>
    <property type="molecule type" value="Genomic_DNA"/>
</dbReference>
<accession>Q6GZX9</accession>
<sequence>MNMKQHLDTIVSICALVGIIWRIAELKSKIYSAIEDLRDETEKTTSRIEHKLDIHLTEYGEKKMFTEYLLHNLDAKIEHKFKRLANWVRQIGGFLNKQSDFQIRDDEY</sequence>
<proteinExistence type="predicted"/>
<name>Q6GZX9_MICDP</name>
<reference evidence="1" key="1">
    <citation type="journal article" date="2004" name="J. Bacteriol.">
        <title>Genomic DNA microarray analysis: identification of new genes regulated by light color in the cyanobacterium Fremyella diplosiphon.</title>
        <authorList>
            <person name="Stowe-Evans E.L."/>
            <person name="Ford J."/>
            <person name="Kehoe D.M."/>
        </authorList>
    </citation>
    <scope>NUCLEOTIDE SEQUENCE</scope>
    <source>
        <strain evidence="1">FD33</strain>
    </source>
</reference>
<dbReference type="AlphaFoldDB" id="Q6GZX9"/>
<reference evidence="1" key="2">
    <citation type="submission" date="2004-02" db="EMBL/GenBank/DDBJ databases">
        <authorList>
            <person name="Stowe-Evans E."/>
            <person name="Ford J."/>
            <person name="Kehoe D.M."/>
        </authorList>
    </citation>
    <scope>NUCLEOTIDE SEQUENCE</scope>
    <source>
        <strain evidence="1">FD33</strain>
    </source>
</reference>
<organism evidence="1">
    <name type="scientific">Microchaete diplosiphon</name>
    <name type="common">Fremyella diplosiphon</name>
    <dbReference type="NCBI Taxonomy" id="1197"/>
    <lineage>
        <taxon>Bacteria</taxon>
        <taxon>Bacillati</taxon>
        <taxon>Cyanobacteriota</taxon>
        <taxon>Cyanophyceae</taxon>
        <taxon>Nostocales</taxon>
        <taxon>Rivulariaceae</taxon>
        <taxon>Microchaete</taxon>
    </lineage>
</organism>
<protein>
    <submittedName>
        <fullName evidence="1">Uncharacterized protein</fullName>
    </submittedName>
</protein>